<dbReference type="AlphaFoldDB" id="A0A0V8I719"/>
<gene>
    <name evidence="2" type="ORF">AS031_18035</name>
</gene>
<dbReference type="STRING" id="993070.AS031_18035"/>
<dbReference type="OrthoDB" id="9182871at2"/>
<dbReference type="SUPFAM" id="SSF54427">
    <property type="entry name" value="NTF2-like"/>
    <property type="match status" value="1"/>
</dbReference>
<proteinExistence type="predicted"/>
<protein>
    <submittedName>
        <fullName evidence="2">Polyketide cyclase</fullName>
    </submittedName>
</protein>
<evidence type="ECO:0000313" key="3">
    <source>
        <dbReference type="Proteomes" id="UP000053199"/>
    </source>
</evidence>
<feature type="domain" description="SnoaL-like" evidence="1">
    <location>
        <begin position="10"/>
        <end position="122"/>
    </location>
</feature>
<name>A0A0V8I719_9MICC</name>
<accession>A0A0V8I719</accession>
<dbReference type="EMBL" id="LNQM01000010">
    <property type="protein sequence ID" value="KSU70482.1"/>
    <property type="molecule type" value="Genomic_DNA"/>
</dbReference>
<dbReference type="PANTHER" id="PTHR38436">
    <property type="entry name" value="POLYKETIDE CYCLASE SNOAL-LIKE DOMAIN"/>
    <property type="match status" value="1"/>
</dbReference>
<reference evidence="2 3" key="1">
    <citation type="journal article" date="2014" name="Arch. Microbiol.">
        <title>Arthrobacter enclensis sp. nov., isolated from sediment sample.</title>
        <authorList>
            <person name="Dastager S.G."/>
            <person name="Liu Q."/>
            <person name="Tang S.K."/>
            <person name="Krishnamurthi S."/>
            <person name="Lee J.C."/>
            <person name="Li W.J."/>
        </authorList>
    </citation>
    <scope>NUCLEOTIDE SEQUENCE [LARGE SCALE GENOMIC DNA]</scope>
    <source>
        <strain evidence="2 3">NIO-1008</strain>
    </source>
</reference>
<dbReference type="InterPro" id="IPR037401">
    <property type="entry name" value="SnoaL-like"/>
</dbReference>
<dbReference type="GO" id="GO:0030638">
    <property type="term" value="P:polyketide metabolic process"/>
    <property type="evidence" value="ECO:0007669"/>
    <property type="project" value="InterPro"/>
</dbReference>
<dbReference type="Proteomes" id="UP000053199">
    <property type="component" value="Unassembled WGS sequence"/>
</dbReference>
<dbReference type="Gene3D" id="3.10.450.50">
    <property type="match status" value="1"/>
</dbReference>
<dbReference type="Pfam" id="PF12680">
    <property type="entry name" value="SnoaL_2"/>
    <property type="match status" value="1"/>
</dbReference>
<sequence>MGQAREVMDRLTTAMDQKDKDTLAGCYAADAVAYTPDRGELRGRDAITAYLFQFWDAMPDVHYEHTARHESGDVAIDEGTIIGTNTGPLPHPSGNNLPATGKQLRMKSCDIATVKDSEITEHRFYFDQVEFLSQLGLMPEMSEH</sequence>
<dbReference type="RefSeq" id="WP_058269537.1">
    <property type="nucleotide sequence ID" value="NZ_FMAZ01000009.1"/>
</dbReference>
<evidence type="ECO:0000259" key="1">
    <source>
        <dbReference type="Pfam" id="PF12680"/>
    </source>
</evidence>
<dbReference type="InterPro" id="IPR009959">
    <property type="entry name" value="Cyclase_SnoaL-like"/>
</dbReference>
<organism evidence="2 3">
    <name type="scientific">Pseudarthrobacter enclensis</name>
    <dbReference type="NCBI Taxonomy" id="993070"/>
    <lineage>
        <taxon>Bacteria</taxon>
        <taxon>Bacillati</taxon>
        <taxon>Actinomycetota</taxon>
        <taxon>Actinomycetes</taxon>
        <taxon>Micrococcales</taxon>
        <taxon>Micrococcaceae</taxon>
        <taxon>Pseudarthrobacter</taxon>
    </lineage>
</organism>
<comment type="caution">
    <text evidence="2">The sequence shown here is derived from an EMBL/GenBank/DDBJ whole genome shotgun (WGS) entry which is preliminary data.</text>
</comment>
<dbReference type="InterPro" id="IPR032710">
    <property type="entry name" value="NTF2-like_dom_sf"/>
</dbReference>
<dbReference type="PANTHER" id="PTHR38436:SF1">
    <property type="entry name" value="ESTER CYCLASE"/>
    <property type="match status" value="1"/>
</dbReference>
<keyword evidence="3" id="KW-1185">Reference proteome</keyword>
<evidence type="ECO:0000313" key="2">
    <source>
        <dbReference type="EMBL" id="KSU70482.1"/>
    </source>
</evidence>